<reference evidence="10" key="1">
    <citation type="submission" date="2025-08" db="UniProtKB">
        <authorList>
            <consortium name="Ensembl"/>
        </authorList>
    </citation>
    <scope>IDENTIFICATION</scope>
</reference>
<evidence type="ECO:0000256" key="7">
    <source>
        <dbReference type="ARBA" id="ARBA00023157"/>
    </source>
</evidence>
<evidence type="ECO:0000256" key="3">
    <source>
        <dbReference type="ARBA" id="ARBA00022525"/>
    </source>
</evidence>
<comment type="subcellular location">
    <subcellularLocation>
        <location evidence="1">Secreted</location>
    </subcellularLocation>
</comment>
<evidence type="ECO:0000313" key="10">
    <source>
        <dbReference type="Ensembl" id="ENSLBEP00000025739.1"/>
    </source>
</evidence>
<dbReference type="Pfam" id="PF00074">
    <property type="entry name" value="RnaseA"/>
    <property type="match status" value="1"/>
</dbReference>
<sequence length="117" mass="12765">MGLEVSESQSVSLLTLCHVVGKMGEDDCTAKMNDKHRDININYCKGFNTFIVSPGLPIKTMGGKNNGEVTSPDTFNTIECKLQQGSKHPDCGYLRGTAVTKRITVTCFNGYPMHYGA</sequence>
<dbReference type="PANTHER" id="PTHR11437">
    <property type="entry name" value="RIBONUCLEASE"/>
    <property type="match status" value="1"/>
</dbReference>
<dbReference type="GO" id="GO:0004540">
    <property type="term" value="F:RNA nuclease activity"/>
    <property type="evidence" value="ECO:0007669"/>
    <property type="project" value="TreeGrafter"/>
</dbReference>
<keyword evidence="7" id="KW-1015">Disulfide bond</keyword>
<dbReference type="GO" id="GO:0050830">
    <property type="term" value="P:defense response to Gram-positive bacterium"/>
    <property type="evidence" value="ECO:0007669"/>
    <property type="project" value="TreeGrafter"/>
</dbReference>
<keyword evidence="11" id="KW-1185">Reference proteome</keyword>
<keyword evidence="4 8" id="KW-0540">Nuclease</keyword>
<evidence type="ECO:0000256" key="6">
    <source>
        <dbReference type="ARBA" id="ARBA00022801"/>
    </source>
</evidence>
<evidence type="ECO:0000313" key="11">
    <source>
        <dbReference type="Proteomes" id="UP000261660"/>
    </source>
</evidence>
<dbReference type="GeneTree" id="ENSGT00940000178371"/>
<evidence type="ECO:0000256" key="5">
    <source>
        <dbReference type="ARBA" id="ARBA00022759"/>
    </source>
</evidence>
<protein>
    <recommendedName>
        <fullName evidence="9">Ribonuclease A-domain domain-containing protein</fullName>
    </recommendedName>
</protein>
<dbReference type="GO" id="GO:0005576">
    <property type="term" value="C:extracellular region"/>
    <property type="evidence" value="ECO:0007669"/>
    <property type="project" value="UniProtKB-SubCell"/>
</dbReference>
<dbReference type="InterPro" id="IPR023412">
    <property type="entry name" value="RNaseA_domain"/>
</dbReference>
<evidence type="ECO:0000256" key="8">
    <source>
        <dbReference type="RuleBase" id="RU000651"/>
    </source>
</evidence>
<feature type="domain" description="Ribonuclease A-domain" evidence="9">
    <location>
        <begin position="6"/>
        <end position="117"/>
    </location>
</feature>
<dbReference type="Proteomes" id="UP000261660">
    <property type="component" value="Unplaced"/>
</dbReference>
<dbReference type="PROSITE" id="PS00127">
    <property type="entry name" value="RNASE_PANCREATIC"/>
    <property type="match status" value="1"/>
</dbReference>
<comment type="similarity">
    <text evidence="2 8">Belongs to the pancreatic ribonuclease family.</text>
</comment>
<dbReference type="Gene3D" id="3.10.130.10">
    <property type="entry name" value="Ribonuclease A-like domain"/>
    <property type="match status" value="1"/>
</dbReference>
<dbReference type="GO" id="GO:0016787">
    <property type="term" value="F:hydrolase activity"/>
    <property type="evidence" value="ECO:0007669"/>
    <property type="project" value="UniProtKB-KW"/>
</dbReference>
<evidence type="ECO:0000256" key="1">
    <source>
        <dbReference type="ARBA" id="ARBA00004613"/>
    </source>
</evidence>
<dbReference type="GO" id="GO:0003676">
    <property type="term" value="F:nucleic acid binding"/>
    <property type="evidence" value="ECO:0007669"/>
    <property type="project" value="InterPro"/>
</dbReference>
<dbReference type="InterPro" id="IPR036816">
    <property type="entry name" value="RNaseA-like_dom_sf"/>
</dbReference>
<dbReference type="SUPFAM" id="SSF54076">
    <property type="entry name" value="RNase A-like"/>
    <property type="match status" value="1"/>
</dbReference>
<organism evidence="10 11">
    <name type="scientific">Labrus bergylta</name>
    <name type="common">ballan wrasse</name>
    <dbReference type="NCBI Taxonomy" id="56723"/>
    <lineage>
        <taxon>Eukaryota</taxon>
        <taxon>Metazoa</taxon>
        <taxon>Chordata</taxon>
        <taxon>Craniata</taxon>
        <taxon>Vertebrata</taxon>
        <taxon>Euteleostomi</taxon>
        <taxon>Actinopterygii</taxon>
        <taxon>Neopterygii</taxon>
        <taxon>Teleostei</taxon>
        <taxon>Neoteleostei</taxon>
        <taxon>Acanthomorphata</taxon>
        <taxon>Eupercaria</taxon>
        <taxon>Labriformes</taxon>
        <taxon>Labridae</taxon>
        <taxon>Labrus</taxon>
    </lineage>
</organism>
<dbReference type="GO" id="GO:0050829">
    <property type="term" value="P:defense response to Gram-negative bacterium"/>
    <property type="evidence" value="ECO:0007669"/>
    <property type="project" value="TreeGrafter"/>
</dbReference>
<dbReference type="InParanoid" id="A0A3Q3G258"/>
<dbReference type="InterPro" id="IPR001427">
    <property type="entry name" value="RNaseA"/>
</dbReference>
<evidence type="ECO:0000256" key="4">
    <source>
        <dbReference type="ARBA" id="ARBA00022722"/>
    </source>
</evidence>
<dbReference type="InterPro" id="IPR023411">
    <property type="entry name" value="RNaseA_AS"/>
</dbReference>
<keyword evidence="6 8" id="KW-0378">Hydrolase</keyword>
<accession>A0A3Q3G258</accession>
<dbReference type="GO" id="GO:0001525">
    <property type="term" value="P:angiogenesis"/>
    <property type="evidence" value="ECO:0007669"/>
    <property type="project" value="TreeGrafter"/>
</dbReference>
<keyword evidence="3" id="KW-0964">Secreted</keyword>
<name>A0A3Q3G258_9LABR</name>
<dbReference type="Ensembl" id="ENSLBET00000027028.1">
    <property type="protein sequence ID" value="ENSLBEP00000025739.1"/>
    <property type="gene ID" value="ENSLBEG00000019639.1"/>
</dbReference>
<evidence type="ECO:0000259" key="9">
    <source>
        <dbReference type="SMART" id="SM00092"/>
    </source>
</evidence>
<proteinExistence type="inferred from homology"/>
<dbReference type="SMART" id="SM00092">
    <property type="entry name" value="RNAse_Pc"/>
    <property type="match status" value="1"/>
</dbReference>
<dbReference type="AlphaFoldDB" id="A0A3Q3G258"/>
<dbReference type="PANTHER" id="PTHR11437:SF10">
    <property type="entry name" value="ANGIOGENIN-RELATED"/>
    <property type="match status" value="1"/>
</dbReference>
<reference evidence="10" key="2">
    <citation type="submission" date="2025-09" db="UniProtKB">
        <authorList>
            <consortium name="Ensembl"/>
        </authorList>
    </citation>
    <scope>IDENTIFICATION</scope>
</reference>
<evidence type="ECO:0000256" key="2">
    <source>
        <dbReference type="ARBA" id="ARBA00005600"/>
    </source>
</evidence>
<keyword evidence="5 8" id="KW-0255">Endonuclease</keyword>
<dbReference type="GO" id="GO:0004519">
    <property type="term" value="F:endonuclease activity"/>
    <property type="evidence" value="ECO:0007669"/>
    <property type="project" value="UniProtKB-KW"/>
</dbReference>